<comment type="subcellular location">
    <subcellularLocation>
        <location evidence="2">Cytoplasm</location>
    </subcellularLocation>
    <subcellularLocation>
        <location evidence="1">Nucleus</location>
    </subcellularLocation>
</comment>
<evidence type="ECO:0000256" key="13">
    <source>
        <dbReference type="SAM" id="MobiDB-lite"/>
    </source>
</evidence>
<feature type="compositionally biased region" description="Acidic residues" evidence="13">
    <location>
        <begin position="7"/>
        <end position="16"/>
    </location>
</feature>
<feature type="compositionally biased region" description="Polar residues" evidence="13">
    <location>
        <begin position="280"/>
        <end position="290"/>
    </location>
</feature>
<dbReference type="GO" id="GO:0005737">
    <property type="term" value="C:cytoplasm"/>
    <property type="evidence" value="ECO:0007669"/>
    <property type="project" value="UniProtKB-SubCell"/>
</dbReference>
<accession>A0AAV0PVL6</accession>
<protein>
    <recommendedName>
        <fullName evidence="14">Btz domain-containing protein</fullName>
    </recommendedName>
</protein>
<keyword evidence="7" id="KW-0509">mRNA transport</keyword>
<feature type="compositionally biased region" description="Basic and acidic residues" evidence="13">
    <location>
        <begin position="40"/>
        <end position="57"/>
    </location>
</feature>
<dbReference type="GO" id="GO:0035145">
    <property type="term" value="C:exon-exon junction complex"/>
    <property type="evidence" value="ECO:0007669"/>
    <property type="project" value="InterPro"/>
</dbReference>
<comment type="caution">
    <text evidence="15">The sequence shown here is derived from an EMBL/GenBank/DDBJ whole genome shotgun (WGS) entry which is preliminary data.</text>
</comment>
<dbReference type="Pfam" id="PF09405">
    <property type="entry name" value="Btz"/>
    <property type="match status" value="1"/>
</dbReference>
<keyword evidence="12" id="KW-0539">Nucleus</keyword>
<evidence type="ECO:0000256" key="10">
    <source>
        <dbReference type="ARBA" id="ARBA00023161"/>
    </source>
</evidence>
<evidence type="ECO:0000256" key="8">
    <source>
        <dbReference type="ARBA" id="ARBA00022845"/>
    </source>
</evidence>
<reference evidence="15" key="1">
    <citation type="submission" date="2022-08" db="EMBL/GenBank/DDBJ databases">
        <authorList>
            <person name="Gutierrez-Valencia J."/>
        </authorList>
    </citation>
    <scope>NUCLEOTIDE SEQUENCE</scope>
</reference>
<dbReference type="InterPro" id="IPR044796">
    <property type="entry name" value="MLN51_plant"/>
</dbReference>
<feature type="compositionally biased region" description="Basic and acidic residues" evidence="13">
    <location>
        <begin position="17"/>
        <end position="30"/>
    </location>
</feature>
<dbReference type="InterPro" id="IPR018545">
    <property type="entry name" value="Btz_dom"/>
</dbReference>
<feature type="region of interest" description="Disordered" evidence="13">
    <location>
        <begin position="457"/>
        <end position="517"/>
    </location>
</feature>
<sequence>MAKMGEEEVDYESDLEEEKHPLGLRRREAASDDEEVNGELELKRLGLDRRAPIHSADESDDQGGAADYDDEEEEEEPLDGGEEEDDEEDGYVVGSEGDNVEEVEGFLGQKVQNTISVGGEDGEGKGDDRDMEGENFEEGIDEREGEDNVGEEGDEEGKKENEPFAVPTAGAFYMHDDRFRESSGRQNRRTYGGRKLWESTDEKKWGHDKFEEMTSLERHHDQGRRNSRGSYRGRGGKNRGPEQGYGRRSSSVALSNGDNQSQGPKSVRGRGPRKYEPNWKHSSPTSSLQNKHPVEKTSYGGSGRAITVMSNPESEQVPTARKHSSLNSASPPFYPSLSSSKDVTVTQKNNMQSGSVSRNNVQPTGTLARGKNVSDTVGIDKLCIDDRAPLPTGKALNNVPMPHVSSSSVVNNSSLRSQTRAQERAVPGSGQVGYQPIASHNQVCRTFPVVQHHAVQPGVSQGRIQSSAQALSQQSSKPSGGGSRASSPPNSAVSENSYEHGEVESNSESSKSRTALVGKGKGPLLYGGAQVVATSGGMGVVPGDQNFPARPAFFPVMQIGGQHPGGMGVPALGMAFPGYVAQHQHGSGNSEMAWLPILTGAAGALGAAYCNPYLTVDGSSYHALPAGQASSMSSSSKETNTSRSNNDLKPSKRPEAVGDEYGQRQKPRRYSEMDFKQPSTSA</sequence>
<dbReference type="AlphaFoldDB" id="A0AAV0PVL6"/>
<feature type="compositionally biased region" description="Acidic residues" evidence="13">
    <location>
        <begin position="129"/>
        <end position="155"/>
    </location>
</feature>
<proteinExistence type="inferred from homology"/>
<feature type="compositionally biased region" description="Basic and acidic residues" evidence="13">
    <location>
        <begin position="195"/>
        <end position="224"/>
    </location>
</feature>
<evidence type="ECO:0000259" key="14">
    <source>
        <dbReference type="SMART" id="SM01044"/>
    </source>
</evidence>
<evidence type="ECO:0000313" key="16">
    <source>
        <dbReference type="Proteomes" id="UP001154282"/>
    </source>
</evidence>
<dbReference type="GO" id="GO:0008380">
    <property type="term" value="P:RNA splicing"/>
    <property type="evidence" value="ECO:0007669"/>
    <property type="project" value="UniProtKB-KW"/>
</dbReference>
<feature type="region of interest" description="Disordered" evidence="13">
    <location>
        <begin position="626"/>
        <end position="682"/>
    </location>
</feature>
<evidence type="ECO:0000256" key="9">
    <source>
        <dbReference type="ARBA" id="ARBA00022884"/>
    </source>
</evidence>
<feature type="compositionally biased region" description="Low complexity" evidence="13">
    <location>
        <begin position="404"/>
        <end position="414"/>
    </location>
</feature>
<feature type="compositionally biased region" description="Low complexity" evidence="13">
    <location>
        <begin position="630"/>
        <end position="645"/>
    </location>
</feature>
<keyword evidence="4" id="KW-0813">Transport</keyword>
<comment type="similarity">
    <text evidence="3">Belongs to the CASC3 family.</text>
</comment>
<organism evidence="15 16">
    <name type="scientific">Linum tenue</name>
    <dbReference type="NCBI Taxonomy" id="586396"/>
    <lineage>
        <taxon>Eukaryota</taxon>
        <taxon>Viridiplantae</taxon>
        <taxon>Streptophyta</taxon>
        <taxon>Embryophyta</taxon>
        <taxon>Tracheophyta</taxon>
        <taxon>Spermatophyta</taxon>
        <taxon>Magnoliopsida</taxon>
        <taxon>eudicotyledons</taxon>
        <taxon>Gunneridae</taxon>
        <taxon>Pentapetalae</taxon>
        <taxon>rosids</taxon>
        <taxon>fabids</taxon>
        <taxon>Malpighiales</taxon>
        <taxon>Linaceae</taxon>
        <taxon>Linum</taxon>
    </lineage>
</organism>
<evidence type="ECO:0000313" key="15">
    <source>
        <dbReference type="EMBL" id="CAI0474462.1"/>
    </source>
</evidence>
<dbReference type="Proteomes" id="UP001154282">
    <property type="component" value="Unassembled WGS sequence"/>
</dbReference>
<keyword evidence="8" id="KW-0810">Translation regulation</keyword>
<name>A0AAV0PVL6_9ROSI</name>
<evidence type="ECO:0000256" key="6">
    <source>
        <dbReference type="ARBA" id="ARBA00022664"/>
    </source>
</evidence>
<dbReference type="GO" id="GO:0000184">
    <property type="term" value="P:nuclear-transcribed mRNA catabolic process, nonsense-mediated decay"/>
    <property type="evidence" value="ECO:0007669"/>
    <property type="project" value="UniProtKB-KW"/>
</dbReference>
<feature type="domain" description="Btz" evidence="14">
    <location>
        <begin position="118"/>
        <end position="238"/>
    </location>
</feature>
<keyword evidence="5" id="KW-0963">Cytoplasm</keyword>
<feature type="compositionally biased region" description="Polar residues" evidence="13">
    <location>
        <begin position="504"/>
        <end position="513"/>
    </location>
</feature>
<evidence type="ECO:0000256" key="4">
    <source>
        <dbReference type="ARBA" id="ARBA00022448"/>
    </source>
</evidence>
<feature type="compositionally biased region" description="Low complexity" evidence="13">
    <location>
        <begin position="465"/>
        <end position="491"/>
    </location>
</feature>
<evidence type="ECO:0000256" key="5">
    <source>
        <dbReference type="ARBA" id="ARBA00022490"/>
    </source>
</evidence>
<dbReference type="GO" id="GO:0003729">
    <property type="term" value="F:mRNA binding"/>
    <property type="evidence" value="ECO:0007669"/>
    <property type="project" value="InterPro"/>
</dbReference>
<feature type="compositionally biased region" description="Polar residues" evidence="13">
    <location>
        <begin position="248"/>
        <end position="264"/>
    </location>
</feature>
<dbReference type="EMBL" id="CAMGYJ010000009">
    <property type="protein sequence ID" value="CAI0474462.1"/>
    <property type="molecule type" value="Genomic_DNA"/>
</dbReference>
<feature type="region of interest" description="Disordered" evidence="13">
    <location>
        <begin position="1"/>
        <end position="372"/>
    </location>
</feature>
<keyword evidence="9" id="KW-0694">RNA-binding</keyword>
<evidence type="ECO:0000256" key="2">
    <source>
        <dbReference type="ARBA" id="ARBA00004496"/>
    </source>
</evidence>
<dbReference type="PANTHER" id="PTHR46837:SF5">
    <property type="entry name" value="PROTEIN MLN51 HOMOLOG"/>
    <property type="match status" value="1"/>
</dbReference>
<keyword evidence="16" id="KW-1185">Reference proteome</keyword>
<keyword evidence="10" id="KW-0866">Nonsense-mediated mRNA decay</keyword>
<keyword evidence="11" id="KW-0508">mRNA splicing</keyword>
<evidence type="ECO:0000256" key="3">
    <source>
        <dbReference type="ARBA" id="ARBA00009548"/>
    </source>
</evidence>
<feature type="region of interest" description="Disordered" evidence="13">
    <location>
        <begin position="390"/>
        <end position="434"/>
    </location>
</feature>
<feature type="compositionally biased region" description="Acidic residues" evidence="13">
    <location>
        <begin position="67"/>
        <end position="90"/>
    </location>
</feature>
<feature type="compositionally biased region" description="Polar residues" evidence="13">
    <location>
        <begin position="308"/>
        <end position="317"/>
    </location>
</feature>
<evidence type="ECO:0000256" key="1">
    <source>
        <dbReference type="ARBA" id="ARBA00004123"/>
    </source>
</evidence>
<dbReference type="PANTHER" id="PTHR46837">
    <property type="entry name" value="PROTEIN MLN51 HOMOLOG"/>
    <property type="match status" value="1"/>
</dbReference>
<evidence type="ECO:0000256" key="11">
    <source>
        <dbReference type="ARBA" id="ARBA00023187"/>
    </source>
</evidence>
<feature type="compositionally biased region" description="Basic and acidic residues" evidence="13">
    <location>
        <begin position="174"/>
        <end position="183"/>
    </location>
</feature>
<dbReference type="GO" id="GO:0006417">
    <property type="term" value="P:regulation of translation"/>
    <property type="evidence" value="ECO:0007669"/>
    <property type="project" value="UniProtKB-KW"/>
</dbReference>
<gene>
    <name evidence="15" type="ORF">LITE_LOCUS40050</name>
</gene>
<evidence type="ECO:0000256" key="7">
    <source>
        <dbReference type="ARBA" id="ARBA00022816"/>
    </source>
</evidence>
<dbReference type="SMART" id="SM01044">
    <property type="entry name" value="Btz"/>
    <property type="match status" value="1"/>
</dbReference>
<dbReference type="GO" id="GO:0006397">
    <property type="term" value="P:mRNA processing"/>
    <property type="evidence" value="ECO:0007669"/>
    <property type="project" value="UniProtKB-KW"/>
</dbReference>
<dbReference type="GO" id="GO:0051028">
    <property type="term" value="P:mRNA transport"/>
    <property type="evidence" value="ECO:0007669"/>
    <property type="project" value="UniProtKB-KW"/>
</dbReference>
<keyword evidence="6" id="KW-0507">mRNA processing</keyword>
<evidence type="ECO:0000256" key="12">
    <source>
        <dbReference type="ARBA" id="ARBA00023242"/>
    </source>
</evidence>
<feature type="compositionally biased region" description="Polar residues" evidence="13">
    <location>
        <begin position="325"/>
        <end position="365"/>
    </location>
</feature>